<evidence type="ECO:0000256" key="2">
    <source>
        <dbReference type="SAM" id="MobiDB-lite"/>
    </source>
</evidence>
<comment type="caution">
    <text evidence="4">The sequence shown here is derived from an EMBL/GenBank/DDBJ whole genome shotgun (WGS) entry which is preliminary data.</text>
</comment>
<gene>
    <name evidence="4" type="ORF">A5677_08460</name>
</gene>
<dbReference type="EMBL" id="MBEE01000280">
    <property type="protein sequence ID" value="OCB42253.1"/>
    <property type="molecule type" value="Genomic_DNA"/>
</dbReference>
<sequence>MLWHAMPPELNTARLMAGAGPAPMLQAAAGWEALATALETQALELSAALVSLRASWTGMSSERAIAATMPMVAWLQTAAQQAQERAMRAAAQAASYTKALAMTPSLPEIATNHITHAVLTATNFLGINMVPIGLNETDYFVRMWNQAAAVMDIYQVETIANTTFEPLPPVKPILQPGSGEAVTAEALGVLSAAGSDAIPGALRALSEVEDEVPEAVPEVGVPLEQPAAMPSLGQLGQLGGPMQQLMQPLQQITSMAGQAGGMGGPGDSLVGDKLGVLPGKDGAQLGLIGASPLSSHPLAGGTGPSVGMGLMRSEALPGAGGTAPRTSMMSQLIDKPSQTLAPAGAGAGSSAAGGAAPVGMGGSAAQSAAASRPGLAAAPTLLARPDEGDDIDFDHEDDW</sequence>
<dbReference type="RefSeq" id="WP_065484524.1">
    <property type="nucleotide sequence ID" value="NZ_MBEE01000280.1"/>
</dbReference>
<dbReference type="Gene3D" id="1.20.1260.20">
    <property type="entry name" value="PPE superfamily"/>
    <property type="match status" value="1"/>
</dbReference>
<feature type="compositionally biased region" description="Low complexity" evidence="2">
    <location>
        <begin position="341"/>
        <end position="378"/>
    </location>
</feature>
<dbReference type="InterPro" id="IPR000030">
    <property type="entry name" value="PPE_dom"/>
</dbReference>
<protein>
    <recommendedName>
        <fullName evidence="3">PPE domain-containing protein</fullName>
    </recommendedName>
</protein>
<accession>A0A1B9CJA2</accession>
<evidence type="ECO:0000313" key="5">
    <source>
        <dbReference type="Proteomes" id="UP000092683"/>
    </source>
</evidence>
<dbReference type="Pfam" id="PF00823">
    <property type="entry name" value="PPE"/>
    <property type="match status" value="1"/>
</dbReference>
<dbReference type="PANTHER" id="PTHR46766:SF1">
    <property type="entry name" value="GLUTAMINE-RICH PROTEIN 2"/>
    <property type="match status" value="1"/>
</dbReference>
<dbReference type="Proteomes" id="UP000092683">
    <property type="component" value="Unassembled WGS sequence"/>
</dbReference>
<evidence type="ECO:0000256" key="1">
    <source>
        <dbReference type="ARBA" id="ARBA00010652"/>
    </source>
</evidence>
<dbReference type="AlphaFoldDB" id="A0A1B9CJA2"/>
<feature type="compositionally biased region" description="Acidic residues" evidence="2">
    <location>
        <begin position="387"/>
        <end position="399"/>
    </location>
</feature>
<evidence type="ECO:0000259" key="3">
    <source>
        <dbReference type="Pfam" id="PF00823"/>
    </source>
</evidence>
<dbReference type="GO" id="GO:0052572">
    <property type="term" value="P:response to host immune response"/>
    <property type="evidence" value="ECO:0007669"/>
    <property type="project" value="TreeGrafter"/>
</dbReference>
<feature type="region of interest" description="Disordered" evidence="2">
    <location>
        <begin position="338"/>
        <end position="399"/>
    </location>
</feature>
<feature type="domain" description="PPE" evidence="3">
    <location>
        <begin position="3"/>
        <end position="158"/>
    </location>
</feature>
<dbReference type="PANTHER" id="PTHR46766">
    <property type="entry name" value="GLUTAMINE-RICH PROTEIN 2"/>
    <property type="match status" value="1"/>
</dbReference>
<reference evidence="4 5" key="1">
    <citation type="submission" date="2016-06" db="EMBL/GenBank/DDBJ databases">
        <authorList>
            <person name="Kjaerup R.B."/>
            <person name="Dalgaard T.S."/>
            <person name="Juul-Madsen H.R."/>
        </authorList>
    </citation>
    <scope>NUCLEOTIDE SEQUENCE [LARGE SCALE GENOMIC DNA]</scope>
    <source>
        <strain evidence="4 5">E3012</strain>
    </source>
</reference>
<name>A0A1B9CJA2_MYCMA</name>
<evidence type="ECO:0000313" key="4">
    <source>
        <dbReference type="EMBL" id="OCB42253.1"/>
    </source>
</evidence>
<organism evidence="4 5">
    <name type="scientific">Mycobacterium malmoense</name>
    <dbReference type="NCBI Taxonomy" id="1780"/>
    <lineage>
        <taxon>Bacteria</taxon>
        <taxon>Bacillati</taxon>
        <taxon>Actinomycetota</taxon>
        <taxon>Actinomycetes</taxon>
        <taxon>Mycobacteriales</taxon>
        <taxon>Mycobacteriaceae</taxon>
        <taxon>Mycobacterium</taxon>
    </lineage>
</organism>
<comment type="similarity">
    <text evidence="1">Belongs to the mycobacterial PPE family.</text>
</comment>
<dbReference type="SUPFAM" id="SSF140459">
    <property type="entry name" value="PE/PPE dimer-like"/>
    <property type="match status" value="1"/>
</dbReference>
<dbReference type="InterPro" id="IPR038332">
    <property type="entry name" value="PPE_sf"/>
</dbReference>
<proteinExistence type="inferred from homology"/>